<dbReference type="HOGENOM" id="CLU_1088390_0_0_5"/>
<sequence length="255" mass="27583">MIMNIKKFTLFLVLLTLCGCNADVLVDTNFATTPAGMLNSGMGEIGTLYLINAKKMEARRIETIPVEEGAVRNSGSASLEISQLEGFSFTVSAKDGSPTQDQLAKATAALSSQSRLVLTDYSKSEIRAPWEPIVAQLRLRTPTSEIDPWSLDEAIRSNDIFYVFVAGSISAGSARFYIGEKEDSDGNGISLNIEKNLDASIKFTNRSQTAWQGRGVPVIIKLYTFRVTKGANGYRISSARIPNLSGILAKSAASL</sequence>
<name>A8HTR2_AZOC5</name>
<dbReference type="PROSITE" id="PS51257">
    <property type="entry name" value="PROKAR_LIPOPROTEIN"/>
    <property type="match status" value="1"/>
</dbReference>
<reference evidence="2 3" key="1">
    <citation type="journal article" date="2007" name="Appl. Environ. Microbiol.">
        <title>Rhizobial factors required for stem nodule maturation and maintenance in Sesbania rostrata-Azorhizobium caulinodans ORS571 symbiosis.</title>
        <authorList>
            <person name="Suzuki S."/>
            <person name="Aono T."/>
            <person name="Lee KB."/>
            <person name="Suzuki T."/>
            <person name="Liu CT."/>
            <person name="Miwa H."/>
            <person name="Wakao S."/>
            <person name="Iki T."/>
            <person name="Oyaizu H."/>
        </authorList>
    </citation>
    <scope>NUCLEOTIDE SEQUENCE [LARGE SCALE GENOMIC DNA]</scope>
    <source>
        <strain evidence="3">ATCC 43989 / DSM 5975 / JCM 20966 / LMG 6465 / NBRC 14845 / NCIMB 13405 / ORS 571</strain>
    </source>
</reference>
<reference evidence="3" key="2">
    <citation type="submission" date="2007-04" db="EMBL/GenBank/DDBJ databases">
        <title>Complete genome sequence of the nitrogen-fixing bacterium Azorhizobium caulinodans ORS571.</title>
        <authorList>
            <person name="Lee K.B."/>
            <person name="Backer P.D."/>
            <person name="Aono T."/>
            <person name="Liu C.T."/>
            <person name="Suzuki S."/>
            <person name="Suzuki T."/>
            <person name="Kaneko T."/>
            <person name="Yamada M."/>
            <person name="Tabata S."/>
            <person name="Kupfer D.M."/>
            <person name="Najar F.Z."/>
            <person name="Wiley G.B."/>
            <person name="Roe B."/>
            <person name="Binnewies T."/>
            <person name="Ussery D."/>
            <person name="Vereecke D."/>
            <person name="Gevers D."/>
            <person name="Holsters M."/>
            <person name="Oyaizu H."/>
        </authorList>
    </citation>
    <scope>NUCLEOTIDE SEQUENCE [LARGE SCALE GENOMIC DNA]</scope>
    <source>
        <strain evidence="3">ATCC 43989 / DSM 5975 / JCM 20966 / LMG 6465 / NBRC 14845 / NCIMB 13405 / ORS 571</strain>
    </source>
</reference>
<reference evidence="2 3" key="3">
    <citation type="journal article" date="2008" name="BMC Genomics">
        <title>The genome of the versatile nitrogen fixer Azorhizobium caulinodans ORS571.</title>
        <authorList>
            <person name="Lee KB."/>
            <person name="Backer P.D."/>
            <person name="Aono T."/>
            <person name="Liu CT."/>
            <person name="Suzuki S."/>
            <person name="Suzuki T."/>
            <person name="Kaneko T."/>
            <person name="Yamada M."/>
            <person name="Tabata S."/>
            <person name="Kupfer D.M."/>
            <person name="Najar F.Z."/>
            <person name="Wiley G.B."/>
            <person name="Roe B."/>
            <person name="Binnewies T.T."/>
            <person name="Ussery D.W."/>
            <person name="D'Haeze W."/>
            <person name="Herder J.D."/>
            <person name="Gevers D."/>
            <person name="Vereecke D."/>
            <person name="Holsters M."/>
            <person name="Oyaizu H."/>
        </authorList>
    </citation>
    <scope>NUCLEOTIDE SEQUENCE [LARGE SCALE GENOMIC DNA]</scope>
    <source>
        <strain evidence="3">ATCC 43989 / DSM 5975 / JCM 20966 / LMG 6465 / NBRC 14845 / NCIMB 13405 / ORS 571</strain>
    </source>
</reference>
<dbReference type="EMBL" id="AP009384">
    <property type="protein sequence ID" value="BAF86861.1"/>
    <property type="molecule type" value="Genomic_DNA"/>
</dbReference>
<dbReference type="STRING" id="438753.AZC_0863"/>
<reference evidence="2 3" key="4">
    <citation type="journal article" date="2009" name="Appl. Environ. Microbiol.">
        <title>Comparative genome-wide transcriptional profiling of Azorhizobium caulinodans ORS571 grown under free-living and symbiotic conditions.</title>
        <authorList>
            <person name="Tsukada S."/>
            <person name="Aono T."/>
            <person name="Akiba N."/>
            <person name="Lee KB."/>
            <person name="Liu CT."/>
            <person name="Toyazaki H."/>
            <person name="Oyaizu H."/>
        </authorList>
    </citation>
    <scope>NUCLEOTIDE SEQUENCE [LARGE SCALE GENOMIC DNA]</scope>
    <source>
        <strain evidence="3">ATCC 43989 / DSM 5975 / JCM 20966 / LMG 6465 / NBRC 14845 / NCIMB 13405 / ORS 571</strain>
    </source>
</reference>
<feature type="signal peptide" evidence="1">
    <location>
        <begin position="1"/>
        <end position="22"/>
    </location>
</feature>
<reference evidence="2 3" key="5">
    <citation type="journal article" date="2010" name="Appl. Environ. Microbiol.">
        <title>phrR-like gene praR of Azorhizobium caulinodans ORS571 is essential for symbiosis with Sesbania rostrata and is involved in expression of reb genes.</title>
        <authorList>
            <person name="Akiba N."/>
            <person name="Aono T."/>
            <person name="Toyazaki H."/>
            <person name="Sato S."/>
            <person name="Oyaizu H."/>
        </authorList>
    </citation>
    <scope>NUCLEOTIDE SEQUENCE [LARGE SCALE GENOMIC DNA]</scope>
    <source>
        <strain evidence="3">ATCC 43989 / DSM 5975 / JCM 20966 / LMG 6465 / NBRC 14845 / NCIMB 13405 / ORS 571</strain>
    </source>
</reference>
<dbReference type="RefSeq" id="WP_012169394.1">
    <property type="nucleotide sequence ID" value="NC_009937.1"/>
</dbReference>
<reference evidence="2 3" key="6">
    <citation type="journal article" date="2011" name="Appl. Environ. Microbiol.">
        <title>Involvement of the azorhizobial chromosome partition gene (parA) in the onset of bacteroid differentiation during Sesbania rostrata stem nodule development.</title>
        <authorList>
            <person name="Liu CT."/>
            <person name="Lee KB."/>
            <person name="Wang YS."/>
            <person name="Peng MH."/>
            <person name="Lee KT."/>
            <person name="Suzuki S."/>
            <person name="Suzuki T."/>
            <person name="Oyaizu H."/>
        </authorList>
    </citation>
    <scope>NUCLEOTIDE SEQUENCE [LARGE SCALE GENOMIC DNA]</scope>
    <source>
        <strain evidence="3">ATCC 43989 / DSM 5975 / JCM 20966 / LMG 6465 / NBRC 14845 / NCIMB 13405 / ORS 571</strain>
    </source>
</reference>
<feature type="chain" id="PRO_5002723890" evidence="1">
    <location>
        <begin position="23"/>
        <end position="255"/>
    </location>
</feature>
<evidence type="ECO:0000313" key="2">
    <source>
        <dbReference type="EMBL" id="BAF86861.1"/>
    </source>
</evidence>
<dbReference type="AlphaFoldDB" id="A8HTR2"/>
<dbReference type="KEGG" id="azc:AZC_0863"/>
<keyword evidence="1" id="KW-0732">Signal</keyword>
<organism evidence="2 3">
    <name type="scientific">Azorhizobium caulinodans (strain ATCC 43989 / DSM 5975 / JCM 20966 / LMG 6465 / NBRC 14845 / NCIMB 13405 / ORS 571)</name>
    <dbReference type="NCBI Taxonomy" id="438753"/>
    <lineage>
        <taxon>Bacteria</taxon>
        <taxon>Pseudomonadati</taxon>
        <taxon>Pseudomonadota</taxon>
        <taxon>Alphaproteobacteria</taxon>
        <taxon>Hyphomicrobiales</taxon>
        <taxon>Xanthobacteraceae</taxon>
        <taxon>Azorhizobium</taxon>
    </lineage>
</organism>
<dbReference type="Proteomes" id="UP000000270">
    <property type="component" value="Chromosome"/>
</dbReference>
<evidence type="ECO:0000313" key="3">
    <source>
        <dbReference type="Proteomes" id="UP000000270"/>
    </source>
</evidence>
<accession>A8HTR2</accession>
<evidence type="ECO:0000256" key="1">
    <source>
        <dbReference type="SAM" id="SignalP"/>
    </source>
</evidence>
<protein>
    <submittedName>
        <fullName evidence="2">Class-II DAHP synthetase family</fullName>
    </submittedName>
</protein>
<keyword evidence="3" id="KW-1185">Reference proteome</keyword>
<proteinExistence type="predicted"/>
<gene>
    <name evidence="2" type="ordered locus">AZC_0863</name>
</gene>